<evidence type="ECO:0000313" key="2">
    <source>
        <dbReference type="Proteomes" id="UP000198504"/>
    </source>
</evidence>
<gene>
    <name evidence="1" type="ORF">SAMN05421756_11193</name>
</gene>
<sequence>MLHALVHVGSPSGNDEPQAVDVVAWALLPGARALAHRLRGLSPDVDRLVATQLWLEVRAFPWERLKKVAANVLANTRARVLASELSAEGPVARGDGGRLRVVDPHSLWWEQLSEAPLQAGPDASVELEGLIADAAATGTLSLADRDLLGVLLEQARTAGAGARRGCGGLLADRVVSQVSEEAGLSPATVRRRIRRIVVRMADAHRAGLIEAA</sequence>
<organism evidence="1 2">
    <name type="scientific">Microlunatus flavus</name>
    <dbReference type="NCBI Taxonomy" id="1036181"/>
    <lineage>
        <taxon>Bacteria</taxon>
        <taxon>Bacillati</taxon>
        <taxon>Actinomycetota</taxon>
        <taxon>Actinomycetes</taxon>
        <taxon>Propionibacteriales</taxon>
        <taxon>Propionibacteriaceae</taxon>
        <taxon>Microlunatus</taxon>
    </lineage>
</organism>
<reference evidence="2" key="1">
    <citation type="submission" date="2016-10" db="EMBL/GenBank/DDBJ databases">
        <authorList>
            <person name="Varghese N."/>
            <person name="Submissions S."/>
        </authorList>
    </citation>
    <scope>NUCLEOTIDE SEQUENCE [LARGE SCALE GENOMIC DNA]</scope>
    <source>
        <strain evidence="2">CGMCC 4.6856</strain>
    </source>
</reference>
<dbReference type="EMBL" id="FOFA01000011">
    <property type="protein sequence ID" value="SER27612.1"/>
    <property type="molecule type" value="Genomic_DNA"/>
</dbReference>
<dbReference type="Proteomes" id="UP000198504">
    <property type="component" value="Unassembled WGS sequence"/>
</dbReference>
<dbReference type="OrthoDB" id="3722818at2"/>
<dbReference type="RefSeq" id="WP_091186081.1">
    <property type="nucleotide sequence ID" value="NZ_FOFA01000011.1"/>
</dbReference>
<evidence type="ECO:0000313" key="1">
    <source>
        <dbReference type="EMBL" id="SER27612.1"/>
    </source>
</evidence>
<name>A0A1H9MV99_9ACTN</name>
<dbReference type="AlphaFoldDB" id="A0A1H9MV99"/>
<accession>A0A1H9MV99</accession>
<protein>
    <submittedName>
        <fullName evidence="1">Uncharacterized protein</fullName>
    </submittedName>
</protein>
<dbReference type="STRING" id="1036181.SAMN05421756_11193"/>
<proteinExistence type="predicted"/>
<keyword evidence="2" id="KW-1185">Reference proteome</keyword>